<evidence type="ECO:0000313" key="2">
    <source>
        <dbReference type="EMBL" id="CAG8681706.1"/>
    </source>
</evidence>
<feature type="non-terminal residue" evidence="2">
    <location>
        <position position="1"/>
    </location>
</feature>
<feature type="region of interest" description="Disordered" evidence="1">
    <location>
        <begin position="1"/>
        <end position="38"/>
    </location>
</feature>
<gene>
    <name evidence="2" type="ORF">RFULGI_LOCUS9641</name>
</gene>
<keyword evidence="3" id="KW-1185">Reference proteome</keyword>
<dbReference type="OrthoDB" id="5596422at2759"/>
<accession>A0A9N9EKR2</accession>
<dbReference type="Proteomes" id="UP000789396">
    <property type="component" value="Unassembled WGS sequence"/>
</dbReference>
<evidence type="ECO:0000313" key="3">
    <source>
        <dbReference type="Proteomes" id="UP000789396"/>
    </source>
</evidence>
<protein>
    <submittedName>
        <fullName evidence="2">7679_t:CDS:1</fullName>
    </submittedName>
</protein>
<dbReference type="AlphaFoldDB" id="A0A9N9EKR2"/>
<dbReference type="EMBL" id="CAJVPZ010017670">
    <property type="protein sequence ID" value="CAG8681706.1"/>
    <property type="molecule type" value="Genomic_DNA"/>
</dbReference>
<organism evidence="2 3">
    <name type="scientific">Racocetra fulgida</name>
    <dbReference type="NCBI Taxonomy" id="60492"/>
    <lineage>
        <taxon>Eukaryota</taxon>
        <taxon>Fungi</taxon>
        <taxon>Fungi incertae sedis</taxon>
        <taxon>Mucoromycota</taxon>
        <taxon>Glomeromycotina</taxon>
        <taxon>Glomeromycetes</taxon>
        <taxon>Diversisporales</taxon>
        <taxon>Gigasporaceae</taxon>
        <taxon>Racocetra</taxon>
    </lineage>
</organism>
<reference evidence="2" key="1">
    <citation type="submission" date="2021-06" db="EMBL/GenBank/DDBJ databases">
        <authorList>
            <person name="Kallberg Y."/>
            <person name="Tangrot J."/>
            <person name="Rosling A."/>
        </authorList>
    </citation>
    <scope>NUCLEOTIDE SEQUENCE</scope>
    <source>
        <strain evidence="2">IN212</strain>
    </source>
</reference>
<feature type="compositionally biased region" description="Basic and acidic residues" evidence="1">
    <location>
        <begin position="18"/>
        <end position="38"/>
    </location>
</feature>
<comment type="caution">
    <text evidence="2">The sequence shown here is derived from an EMBL/GenBank/DDBJ whole genome shotgun (WGS) entry which is preliminary data.</text>
</comment>
<sequence>TKTSYYRSADSVLNSSNRDGEKGDERDRSEEDNQPKPQFRDECFRKMDLMIELLVPFLVFNNCCLMKVALM</sequence>
<proteinExistence type="predicted"/>
<feature type="compositionally biased region" description="Polar residues" evidence="1">
    <location>
        <begin position="1"/>
        <end position="17"/>
    </location>
</feature>
<evidence type="ECO:0000256" key="1">
    <source>
        <dbReference type="SAM" id="MobiDB-lite"/>
    </source>
</evidence>
<name>A0A9N9EKR2_9GLOM</name>